<reference evidence="2" key="1">
    <citation type="journal article" date="2014" name="Proc. Natl. Acad. Sci. U.S.A.">
        <title>Baculovirus resistance in codling moth is virus isolate-dependent and the consequence of a mutation in viral gene pe38.</title>
        <authorList>
            <person name="Gebhardt M.M."/>
            <person name="Eberle K.E."/>
            <person name="Radtke P."/>
            <person name="Jehle J.A."/>
        </authorList>
    </citation>
    <scope>NUCLEOTIDE SEQUENCE</scope>
    <source>
        <strain evidence="2">CpGV-I07</strain>
    </source>
</reference>
<evidence type="ECO:0000256" key="1">
    <source>
        <dbReference type="SAM" id="MobiDB-lite"/>
    </source>
</evidence>
<gene>
    <name evidence="2" type="primary">orf62</name>
</gene>
<proteinExistence type="predicted"/>
<sequence length="146" mass="16746">MSSLKELHHEIIKTQQDIAVTYRRVVGVENELKRKLDEDNKSNSIDERLNNLQEQLGSVLNLLKEKEVVNEKKVVVKEDGVVDEGAVINAVAVDEHKSKIEEEPRVEEPLRVEEPHKVEDEPHKSTVADHRPEVVVEHANDDKEEH</sequence>
<evidence type="ECO:0000313" key="2">
    <source>
        <dbReference type="EMBL" id="AIU36850.1"/>
    </source>
</evidence>
<dbReference type="EMBL" id="KM217574">
    <property type="protein sequence ID" value="AIU36850.1"/>
    <property type="molecule type" value="Genomic_DNA"/>
</dbReference>
<feature type="region of interest" description="Disordered" evidence="1">
    <location>
        <begin position="99"/>
        <end position="146"/>
    </location>
</feature>
<organism evidence="2">
    <name type="scientific">Cydia pomonella granulosis virus</name>
    <name type="common">CpGV</name>
    <name type="synonym">Cydia pomonella granulovirus</name>
    <dbReference type="NCBI Taxonomy" id="28289"/>
    <lineage>
        <taxon>Viruses</taxon>
        <taxon>Viruses incertae sedis</taxon>
        <taxon>Naldaviricetes</taxon>
        <taxon>Lefavirales</taxon>
        <taxon>Baculoviridae</taxon>
        <taxon>Betabaculovirus</taxon>
        <taxon>Betabaculovirus cypomonellae</taxon>
    </lineage>
</organism>
<protein>
    <submittedName>
        <fullName evidence="2">ORF62</fullName>
    </submittedName>
</protein>
<reference evidence="2" key="2">
    <citation type="submission" date="2014-07" db="EMBL/GenBank/DDBJ databases">
        <title>Comparative genomics of CpGV: Evolution of a crop protection agent.</title>
        <authorList>
            <person name="Radtke P.C."/>
            <person name="Jehle J.A."/>
        </authorList>
    </citation>
    <scope>NUCLEOTIDE SEQUENCE</scope>
    <source>
        <strain evidence="2">CpGV-I07</strain>
    </source>
</reference>
<accession>A0A097P137</accession>
<name>A0A097P137_GVCP</name>
<organismHost>
    <name type="scientific">Cydia pomonella</name>
    <name type="common">Codling moth</name>
    <dbReference type="NCBI Taxonomy" id="82600"/>
</organismHost>